<evidence type="ECO:0000313" key="2">
    <source>
        <dbReference type="Proteomes" id="UP001628220"/>
    </source>
</evidence>
<evidence type="ECO:0000313" key="1">
    <source>
        <dbReference type="EMBL" id="GAB1251880.1"/>
    </source>
</evidence>
<accession>A0ABQ0E2D0</accession>
<reference evidence="1 2" key="1">
    <citation type="journal article" date="2025" name="Int. J. Syst. Evol. Microbiol.">
        <title>Desulfovibrio falkowii sp. nov., Porphyromonas miyakawae sp. nov., Mediterraneibacter flintii sp. nov. and Owariibacterium komagatae gen. nov., sp. nov., isolated from human faeces.</title>
        <authorList>
            <person name="Hamaguchi T."/>
            <person name="Ohara M."/>
            <person name="Hisatomi A."/>
            <person name="Sekiguchi K."/>
            <person name="Takeda J.I."/>
            <person name="Ueyama J."/>
            <person name="Ito M."/>
            <person name="Nishiwaki H."/>
            <person name="Ogi T."/>
            <person name="Hirayama M."/>
            <person name="Ohkuma M."/>
            <person name="Sakamoto M."/>
            <person name="Ohno K."/>
        </authorList>
    </citation>
    <scope>NUCLEOTIDE SEQUENCE [LARGE SCALE GENOMIC DNA]</scope>
    <source>
        <strain evidence="1 2">13CB11C</strain>
    </source>
</reference>
<organism evidence="1 2">
    <name type="scientific">Porphyromonas miyakawae</name>
    <dbReference type="NCBI Taxonomy" id="3137470"/>
    <lineage>
        <taxon>Bacteria</taxon>
        <taxon>Pseudomonadati</taxon>
        <taxon>Bacteroidota</taxon>
        <taxon>Bacteroidia</taxon>
        <taxon>Bacteroidales</taxon>
        <taxon>Porphyromonadaceae</taxon>
        <taxon>Porphyromonas</taxon>
    </lineage>
</organism>
<sequence>MENDSIYVYSIAFHNYNLIWFHNGNSIQAYRIKPYHTQKYKSIPAENVILYADSVDYFDRSLDKDVACFRHMLDGESIELYLKDGVILHSSVDTQCLFNKKFIRGSFPYQLQYDLFKLGRAPNGYNFEEVYSK</sequence>
<protein>
    <submittedName>
        <fullName evidence="1">Uncharacterized protein</fullName>
    </submittedName>
</protein>
<dbReference type="Proteomes" id="UP001628220">
    <property type="component" value="Unassembled WGS sequence"/>
</dbReference>
<proteinExistence type="predicted"/>
<comment type="caution">
    <text evidence="1">The sequence shown here is derived from an EMBL/GenBank/DDBJ whole genome shotgun (WGS) entry which is preliminary data.</text>
</comment>
<gene>
    <name evidence="1" type="ORF">Tsumi_09850</name>
</gene>
<name>A0ABQ0E2D0_9PORP</name>
<keyword evidence="2" id="KW-1185">Reference proteome</keyword>
<dbReference type="EMBL" id="BAAFSF010000002">
    <property type="protein sequence ID" value="GAB1251880.1"/>
    <property type="molecule type" value="Genomic_DNA"/>
</dbReference>